<keyword evidence="3 6" id="KW-0418">Kinase</keyword>
<feature type="domain" description="DhaK" evidence="5">
    <location>
        <begin position="7"/>
        <end position="331"/>
    </location>
</feature>
<reference evidence="6 7" key="1">
    <citation type="submission" date="2016-01" db="EMBL/GenBank/DDBJ databases">
        <title>Investigation of taxonomic status of Bacillus aminovorans.</title>
        <authorList>
            <person name="Verma A."/>
            <person name="Pal Y."/>
            <person name="Krishnamurthi S."/>
        </authorList>
    </citation>
    <scope>NUCLEOTIDE SEQUENCE [LARGE SCALE GENOMIC DNA]</scope>
    <source>
        <strain evidence="6 7">DSM 1314</strain>
    </source>
</reference>
<dbReference type="FunFam" id="3.30.1180.20:FF:000001">
    <property type="entry name" value="Dihydroxyacetone kinase 1"/>
    <property type="match status" value="1"/>
</dbReference>
<dbReference type="PROSITE" id="PS51481">
    <property type="entry name" value="DHAK"/>
    <property type="match status" value="1"/>
</dbReference>
<dbReference type="PANTHER" id="PTHR28629:SF4">
    <property type="entry name" value="TRIOKINASE_FMN CYCLASE"/>
    <property type="match status" value="1"/>
</dbReference>
<keyword evidence="2" id="KW-0547">Nucleotide-binding</keyword>
<dbReference type="EMBL" id="LQWY01000067">
    <property type="protein sequence ID" value="OAH58804.1"/>
    <property type="molecule type" value="Genomic_DNA"/>
</dbReference>
<dbReference type="STRING" id="29332.AWH48_07000"/>
<dbReference type="InterPro" id="IPR004006">
    <property type="entry name" value="DhaK_dom"/>
</dbReference>
<sequence>MKKLINNPTVVVEEMIEGYVKAYPKHVRQLEENARALVTAKETCEGKVGVLIGGGSGHEPAFMGYIGSGMADGVAVGNIFASPPPDPILEATKVIDKGEGVIYIYGNYAGDVMNFGMAAELADLESGIRVGSVLVTDDVASAPKEEKEKRRGIAGEFFVTKAAGAAADKGYNLDDVVRVAQKANDYMRTMGVGLTPCSLPQTGKPSFELEENEMEIGLGHHGEPGIEKGELQPADQVVDRLVHDILADMPIEKGEKVAVLVNGLGSTTRMELYIMFRRVEQILSEKGIEIHRSYVGDYSTSLEMGGASVTILKLDEELAEFVDHAADCPMYVQK</sequence>
<dbReference type="InterPro" id="IPR050861">
    <property type="entry name" value="Dihydroxyacetone_Kinase"/>
</dbReference>
<dbReference type="FunFam" id="3.40.50.10440:FF:000001">
    <property type="entry name" value="Dihydroxyacetone kinase, DhaK subunit"/>
    <property type="match status" value="1"/>
</dbReference>
<evidence type="ECO:0000256" key="4">
    <source>
        <dbReference type="ARBA" id="ARBA00022840"/>
    </source>
</evidence>
<dbReference type="RefSeq" id="WP_063966574.1">
    <property type="nucleotide sequence ID" value="NZ_JBCNAN010000007.1"/>
</dbReference>
<dbReference type="GO" id="GO:0005829">
    <property type="term" value="C:cytosol"/>
    <property type="evidence" value="ECO:0007669"/>
    <property type="project" value="TreeGrafter"/>
</dbReference>
<evidence type="ECO:0000313" key="6">
    <source>
        <dbReference type="EMBL" id="OAH58804.1"/>
    </source>
</evidence>
<keyword evidence="7" id="KW-1185">Reference proteome</keyword>
<accession>A0A177L0C9</accession>
<evidence type="ECO:0000256" key="3">
    <source>
        <dbReference type="ARBA" id="ARBA00022777"/>
    </source>
</evidence>
<evidence type="ECO:0000259" key="5">
    <source>
        <dbReference type="PROSITE" id="PS51481"/>
    </source>
</evidence>
<dbReference type="Gene3D" id="3.30.1180.20">
    <property type="entry name" value="Dihydroxyacetone kinase, domain 2"/>
    <property type="match status" value="1"/>
</dbReference>
<keyword evidence="4" id="KW-0067">ATP-binding</keyword>
<comment type="caution">
    <text evidence="6">The sequence shown here is derived from an EMBL/GenBank/DDBJ whole genome shotgun (WGS) entry which is preliminary data.</text>
</comment>
<dbReference type="GO" id="GO:0004371">
    <property type="term" value="F:glycerone kinase activity"/>
    <property type="evidence" value="ECO:0007669"/>
    <property type="project" value="InterPro"/>
</dbReference>
<dbReference type="AlphaFoldDB" id="A0A177L0C9"/>
<dbReference type="PANTHER" id="PTHR28629">
    <property type="entry name" value="TRIOKINASE/FMN CYCLASE"/>
    <property type="match status" value="1"/>
</dbReference>
<keyword evidence="1" id="KW-0808">Transferase</keyword>
<gene>
    <name evidence="6" type="ORF">AWH49_03805</name>
</gene>
<evidence type="ECO:0000256" key="1">
    <source>
        <dbReference type="ARBA" id="ARBA00022679"/>
    </source>
</evidence>
<organism evidence="6 7">
    <name type="scientific">Domibacillus aminovorans</name>
    <dbReference type="NCBI Taxonomy" id="29332"/>
    <lineage>
        <taxon>Bacteria</taxon>
        <taxon>Bacillati</taxon>
        <taxon>Bacillota</taxon>
        <taxon>Bacilli</taxon>
        <taxon>Bacillales</taxon>
        <taxon>Bacillaceae</taxon>
        <taxon>Domibacillus</taxon>
    </lineage>
</organism>
<dbReference type="Pfam" id="PF02733">
    <property type="entry name" value="Dak1"/>
    <property type="match status" value="1"/>
</dbReference>
<dbReference type="GO" id="GO:0005524">
    <property type="term" value="F:ATP binding"/>
    <property type="evidence" value="ECO:0007669"/>
    <property type="project" value="UniProtKB-KW"/>
</dbReference>
<name>A0A177L0C9_9BACI</name>
<dbReference type="SUPFAM" id="SSF82549">
    <property type="entry name" value="DAK1/DegV-like"/>
    <property type="match status" value="1"/>
</dbReference>
<protein>
    <submittedName>
        <fullName evidence="6">Dihydroxyacetone kinase</fullName>
    </submittedName>
</protein>
<evidence type="ECO:0000313" key="7">
    <source>
        <dbReference type="Proteomes" id="UP000076935"/>
    </source>
</evidence>
<dbReference type="Proteomes" id="UP000076935">
    <property type="component" value="Unassembled WGS sequence"/>
</dbReference>
<dbReference type="GO" id="GO:0019563">
    <property type="term" value="P:glycerol catabolic process"/>
    <property type="evidence" value="ECO:0007669"/>
    <property type="project" value="TreeGrafter"/>
</dbReference>
<dbReference type="Gene3D" id="3.40.50.10440">
    <property type="entry name" value="Dihydroxyacetone kinase, domain 1"/>
    <property type="match status" value="1"/>
</dbReference>
<proteinExistence type="predicted"/>
<evidence type="ECO:0000256" key="2">
    <source>
        <dbReference type="ARBA" id="ARBA00022741"/>
    </source>
</evidence>